<comment type="cofactor">
    <cofactor evidence="1">
        <name>Zn(2+)</name>
        <dbReference type="ChEBI" id="CHEBI:29105"/>
    </cofactor>
</comment>
<dbReference type="SUPFAM" id="SSF51556">
    <property type="entry name" value="Metallo-dependent hydrolases"/>
    <property type="match status" value="1"/>
</dbReference>
<evidence type="ECO:0000256" key="3">
    <source>
        <dbReference type="ARBA" id="ARBA00010286"/>
    </source>
</evidence>
<dbReference type="GO" id="GO:0005737">
    <property type="term" value="C:cytoplasm"/>
    <property type="evidence" value="ECO:0007669"/>
    <property type="project" value="TreeGrafter"/>
</dbReference>
<dbReference type="CDD" id="cd01318">
    <property type="entry name" value="DHOase_IIb"/>
    <property type="match status" value="1"/>
</dbReference>
<dbReference type="eggNOG" id="COG0044">
    <property type="taxonomic scope" value="Bacteria"/>
</dbReference>
<dbReference type="InterPro" id="IPR032466">
    <property type="entry name" value="Metal_Hydrolase"/>
</dbReference>
<dbReference type="InterPro" id="IPR011059">
    <property type="entry name" value="Metal-dep_hydrolase_composite"/>
</dbReference>
<name>A0A1I4VQR1_9FLAO</name>
<protein>
    <submittedName>
        <fullName evidence="7">Dihydroorotase</fullName>
    </submittedName>
</protein>
<gene>
    <name evidence="7" type="ORF">SAMN05444143_105119</name>
</gene>
<dbReference type="Pfam" id="PF01979">
    <property type="entry name" value="Amidohydro_1"/>
    <property type="match status" value="1"/>
</dbReference>
<dbReference type="NCBIfam" id="NF006688">
    <property type="entry name" value="PRK09236.1"/>
    <property type="match status" value="1"/>
</dbReference>
<dbReference type="STRING" id="29536.FLB_18750"/>
<accession>A0A1I4VQR1</accession>
<dbReference type="GO" id="GO:0006145">
    <property type="term" value="P:purine nucleobase catabolic process"/>
    <property type="evidence" value="ECO:0007669"/>
    <property type="project" value="TreeGrafter"/>
</dbReference>
<evidence type="ECO:0000259" key="6">
    <source>
        <dbReference type="Pfam" id="PF01979"/>
    </source>
</evidence>
<evidence type="ECO:0000256" key="1">
    <source>
        <dbReference type="ARBA" id="ARBA00001947"/>
    </source>
</evidence>
<reference evidence="8" key="1">
    <citation type="submission" date="2016-10" db="EMBL/GenBank/DDBJ databases">
        <authorList>
            <person name="Varghese N."/>
            <person name="Submissions S."/>
        </authorList>
    </citation>
    <scope>NUCLEOTIDE SEQUENCE [LARGE SCALE GENOMIC DNA]</scope>
    <source>
        <strain evidence="8">DSM 4002</strain>
    </source>
</reference>
<dbReference type="NCBIfam" id="TIGR00857">
    <property type="entry name" value="pyrC_multi"/>
    <property type="match status" value="1"/>
</dbReference>
<dbReference type="EMBL" id="FOUT01000005">
    <property type="protein sequence ID" value="SFN03520.1"/>
    <property type="molecule type" value="Genomic_DNA"/>
</dbReference>
<comment type="similarity">
    <text evidence="3">Belongs to the metallo-dependent hydrolases superfamily. DHOase family. Class I DHOase subfamily.</text>
</comment>
<evidence type="ECO:0000256" key="2">
    <source>
        <dbReference type="ARBA" id="ARBA00002368"/>
    </source>
</evidence>
<dbReference type="SUPFAM" id="SSF51338">
    <property type="entry name" value="Composite domain of metallo-dependent hydrolases"/>
    <property type="match status" value="1"/>
</dbReference>
<dbReference type="InterPro" id="IPR002195">
    <property type="entry name" value="Dihydroorotase_CS"/>
</dbReference>
<keyword evidence="5" id="KW-0378">Hydrolase</keyword>
<dbReference type="AlphaFoldDB" id="A0A1I4VQR1"/>
<dbReference type="InterPro" id="IPR050138">
    <property type="entry name" value="DHOase/Allantoinase_Hydrolase"/>
</dbReference>
<dbReference type="InterPro" id="IPR006680">
    <property type="entry name" value="Amidohydro-rel"/>
</dbReference>
<evidence type="ECO:0000256" key="5">
    <source>
        <dbReference type="ARBA" id="ARBA00022801"/>
    </source>
</evidence>
<keyword evidence="4" id="KW-0479">Metal-binding</keyword>
<proteinExistence type="inferred from homology"/>
<dbReference type="Gene3D" id="2.30.40.10">
    <property type="entry name" value="Urease, subunit C, domain 1"/>
    <property type="match status" value="1"/>
</dbReference>
<dbReference type="PANTHER" id="PTHR43668:SF4">
    <property type="entry name" value="ALLANTOINASE"/>
    <property type="match status" value="1"/>
</dbReference>
<dbReference type="GO" id="GO:0046872">
    <property type="term" value="F:metal ion binding"/>
    <property type="evidence" value="ECO:0007669"/>
    <property type="project" value="UniProtKB-KW"/>
</dbReference>
<dbReference type="PANTHER" id="PTHR43668">
    <property type="entry name" value="ALLANTOINASE"/>
    <property type="match status" value="1"/>
</dbReference>
<evidence type="ECO:0000313" key="7">
    <source>
        <dbReference type="EMBL" id="SFN03520.1"/>
    </source>
</evidence>
<organism evidence="7 8">
    <name type="scientific">Flavobacterium succinicans</name>
    <dbReference type="NCBI Taxonomy" id="29536"/>
    <lineage>
        <taxon>Bacteria</taxon>
        <taxon>Pseudomonadati</taxon>
        <taxon>Bacteroidota</taxon>
        <taxon>Flavobacteriia</taxon>
        <taxon>Flavobacteriales</taxon>
        <taxon>Flavobacteriaceae</taxon>
        <taxon>Flavobacterium</taxon>
    </lineage>
</organism>
<dbReference type="PROSITE" id="PS00483">
    <property type="entry name" value="DIHYDROOROTASE_2"/>
    <property type="match status" value="1"/>
</dbReference>
<dbReference type="GO" id="GO:0004038">
    <property type="term" value="F:allantoinase activity"/>
    <property type="evidence" value="ECO:0007669"/>
    <property type="project" value="TreeGrafter"/>
</dbReference>
<sequence length="447" mass="49636">MMNRIVIKNAKIVNEGLIFDGQVLIENDLIVEVGEVVNASNAECTVIDAKGNFLLPGAIDDQVHFREPGLTHKGDIESESRAAVAGGITSFIEQPNTVPNAVTQELLAQKYEIASKSSFANYSFMMGATNDNLEEVLKTNPRNVAGIKIFLGSSTGNMLVDNEAVLEKIFSSTPLLIAVHCEDEATIKNNLANYKAQYGDDIPVTAHHLIRSEEACYLSSSKAIALAKKTGARLHVFHLSTAKEMELFTNEIPLKDKKITAEVCIHHLWFTDEDYTTKGNFIKWNPAVKTAHDREALWEALNDDRIDVIATDHAPHTLEEKSKRYSEAPSGGPLVQHALVALFEAHHQGKISVEKIVQKICHNPALLFQIEKRGFIKPGYFADLVIVDTHSPWIVTKENVLAKCGWSPFEDFTFTSKITHTFVNGQLVYADEQVSEVKAGKRLLFER</sequence>
<dbReference type="Proteomes" id="UP000182961">
    <property type="component" value="Unassembled WGS sequence"/>
</dbReference>
<dbReference type="Gene3D" id="3.20.20.140">
    <property type="entry name" value="Metal-dependent hydrolases"/>
    <property type="match status" value="1"/>
</dbReference>
<comment type="function">
    <text evidence="2">Catalyzes the reversible cyclization of carbamoyl aspartate to dihydroorotate.</text>
</comment>
<evidence type="ECO:0000313" key="8">
    <source>
        <dbReference type="Proteomes" id="UP000182961"/>
    </source>
</evidence>
<evidence type="ECO:0000256" key="4">
    <source>
        <dbReference type="ARBA" id="ARBA00022723"/>
    </source>
</evidence>
<keyword evidence="8" id="KW-1185">Reference proteome</keyword>
<feature type="domain" description="Amidohydrolase-related" evidence="6">
    <location>
        <begin position="53"/>
        <end position="428"/>
    </location>
</feature>